<comment type="caution">
    <text evidence="1">The sequence shown here is derived from an EMBL/GenBank/DDBJ whole genome shotgun (WGS) entry which is preliminary data.</text>
</comment>
<dbReference type="AlphaFoldDB" id="A0AAV5NWK0"/>
<organism evidence="1 2">
    <name type="scientific">Vibrio penaeicida</name>
    <dbReference type="NCBI Taxonomy" id="104609"/>
    <lineage>
        <taxon>Bacteria</taxon>
        <taxon>Pseudomonadati</taxon>
        <taxon>Pseudomonadota</taxon>
        <taxon>Gammaproteobacteria</taxon>
        <taxon>Vibrionales</taxon>
        <taxon>Vibrionaceae</taxon>
        <taxon>Vibrio</taxon>
    </lineage>
</organism>
<keyword evidence="2" id="KW-1185">Reference proteome</keyword>
<accession>A0AAV5NWK0</accession>
<dbReference type="EMBL" id="BSNX01000055">
    <property type="protein sequence ID" value="GLQ74341.1"/>
    <property type="molecule type" value="Genomic_DNA"/>
</dbReference>
<dbReference type="Proteomes" id="UP001156690">
    <property type="component" value="Unassembled WGS sequence"/>
</dbReference>
<evidence type="ECO:0000313" key="2">
    <source>
        <dbReference type="Proteomes" id="UP001156690"/>
    </source>
</evidence>
<reference evidence="2" key="1">
    <citation type="journal article" date="2019" name="Int. J. Syst. Evol. Microbiol.">
        <title>The Global Catalogue of Microorganisms (GCM) 10K type strain sequencing project: providing services to taxonomists for standard genome sequencing and annotation.</title>
        <authorList>
            <consortium name="The Broad Institute Genomics Platform"/>
            <consortium name="The Broad Institute Genome Sequencing Center for Infectious Disease"/>
            <person name="Wu L."/>
            <person name="Ma J."/>
        </authorList>
    </citation>
    <scope>NUCLEOTIDE SEQUENCE [LARGE SCALE GENOMIC DNA]</scope>
    <source>
        <strain evidence="2">NBRC 15640</strain>
    </source>
</reference>
<proteinExistence type="predicted"/>
<name>A0AAV5NWK0_9VIBR</name>
<gene>
    <name evidence="1" type="ORF">GCM10007932_37020</name>
</gene>
<evidence type="ECO:0000313" key="1">
    <source>
        <dbReference type="EMBL" id="GLQ74341.1"/>
    </source>
</evidence>
<sequence length="53" mass="5914">MFNIDMKNHMVVVTHDGVGANINTEYLSEFEESLFNPASAMFKALVLLRIIAA</sequence>
<protein>
    <submittedName>
        <fullName evidence="1">Uncharacterized protein</fullName>
    </submittedName>
</protein>